<dbReference type="InterPro" id="IPR010499">
    <property type="entry name" value="AraC_E-bd"/>
</dbReference>
<dbReference type="InterPro" id="IPR009057">
    <property type="entry name" value="Homeodomain-like_sf"/>
</dbReference>
<protein>
    <submittedName>
        <fullName evidence="5">AraC family transcriptional regulator</fullName>
    </submittedName>
</protein>
<keyword evidence="3" id="KW-0804">Transcription</keyword>
<reference evidence="5 6" key="1">
    <citation type="journal article" date="2015" name="Genome Announc.">
        <title>Draft Genome Sequences of Marine Isolates of Thalassomonas viridans and Thalassomonas actiniarum.</title>
        <authorList>
            <person name="Olonade I."/>
            <person name="van Zyl L.J."/>
            <person name="Trindade M."/>
        </authorList>
    </citation>
    <scope>NUCLEOTIDE SEQUENCE [LARGE SCALE GENOMIC DNA]</scope>
    <source>
        <strain evidence="5 6">XOM25</strain>
    </source>
</reference>
<evidence type="ECO:0000256" key="2">
    <source>
        <dbReference type="ARBA" id="ARBA00023125"/>
    </source>
</evidence>
<proteinExistence type="predicted"/>
<evidence type="ECO:0000256" key="1">
    <source>
        <dbReference type="ARBA" id="ARBA00023015"/>
    </source>
</evidence>
<dbReference type="KEGG" id="tvd:SG34_031755"/>
<sequence length="287" mass="33743">MERFFKSIEFVERNLYDKFTIHEMAAASHYSSYHFSRIFKALVGDTPKQYVRKRRLTVAAKRLLTEDISIFDLAIDCMFDSQEAFTRAFKDLFNITPGQYRKQNDPFRLLYQDQFSPNMLHHLQYKLSMEPMILTQPAMKIVGIASEYREDDLDLFRLWSAFAPYKDKIPNQVGENVFGIYDSYQEQDDEVKFCYICAAEVANFDDVPQGMITREIPEQLYARFIHKGLIAELDKTLKYIWGSWLPDSPYEYVEKPDFELYTPNASCGEPDEDKTVYLHIPVTPKTK</sequence>
<reference evidence="5 6" key="2">
    <citation type="journal article" date="2022" name="Mar. Drugs">
        <title>Bioassay-Guided Fractionation Leads to the Detection of Cholic Acid Generated by the Rare Thalassomonas sp.</title>
        <authorList>
            <person name="Pheiffer F."/>
            <person name="Schneider Y.K."/>
            <person name="Hansen E.H."/>
            <person name="Andersen J.H."/>
            <person name="Isaksson J."/>
            <person name="Busche T."/>
            <person name="R C."/>
            <person name="Kalinowski J."/>
            <person name="Zyl L.V."/>
            <person name="Trindade M."/>
        </authorList>
    </citation>
    <scope>NUCLEOTIDE SEQUENCE [LARGE SCALE GENOMIC DNA]</scope>
    <source>
        <strain evidence="5 6">XOM25</strain>
    </source>
</reference>
<dbReference type="Pfam" id="PF12833">
    <property type="entry name" value="HTH_18"/>
    <property type="match status" value="1"/>
</dbReference>
<gene>
    <name evidence="5" type="ORF">SG34_031755</name>
</gene>
<dbReference type="Proteomes" id="UP000032352">
    <property type="component" value="Chromosome pTvir"/>
</dbReference>
<keyword evidence="2" id="KW-0238">DNA-binding</keyword>
<dbReference type="SMART" id="SM00342">
    <property type="entry name" value="HTH_ARAC"/>
    <property type="match status" value="1"/>
</dbReference>
<dbReference type="EMBL" id="CP059734">
    <property type="protein sequence ID" value="WDE08500.1"/>
    <property type="molecule type" value="Genomic_DNA"/>
</dbReference>
<evidence type="ECO:0000259" key="4">
    <source>
        <dbReference type="PROSITE" id="PS01124"/>
    </source>
</evidence>
<organism evidence="5 6">
    <name type="scientific">Thalassomonas viridans</name>
    <dbReference type="NCBI Taxonomy" id="137584"/>
    <lineage>
        <taxon>Bacteria</taxon>
        <taxon>Pseudomonadati</taxon>
        <taxon>Pseudomonadota</taxon>
        <taxon>Gammaproteobacteria</taxon>
        <taxon>Alteromonadales</taxon>
        <taxon>Colwelliaceae</taxon>
        <taxon>Thalassomonas</taxon>
    </lineage>
</organism>
<feature type="domain" description="HTH araC/xylS-type" evidence="4">
    <location>
        <begin position="5"/>
        <end position="103"/>
    </location>
</feature>
<dbReference type="InterPro" id="IPR011256">
    <property type="entry name" value="Reg_factor_effector_dom_sf"/>
</dbReference>
<dbReference type="PANTHER" id="PTHR47504:SF5">
    <property type="entry name" value="RIGHT ORIGIN-BINDING PROTEIN"/>
    <property type="match status" value="1"/>
</dbReference>
<dbReference type="Pfam" id="PF06445">
    <property type="entry name" value="GyrI-like"/>
    <property type="match status" value="1"/>
</dbReference>
<dbReference type="Gene3D" id="1.10.10.60">
    <property type="entry name" value="Homeodomain-like"/>
    <property type="match status" value="2"/>
</dbReference>
<dbReference type="AlphaFoldDB" id="A0AAE9Z835"/>
<dbReference type="SMART" id="SM00871">
    <property type="entry name" value="AraC_E_bind"/>
    <property type="match status" value="1"/>
</dbReference>
<dbReference type="Gene3D" id="3.20.80.10">
    <property type="entry name" value="Regulatory factor, effector binding domain"/>
    <property type="match status" value="1"/>
</dbReference>
<evidence type="ECO:0000313" key="6">
    <source>
        <dbReference type="Proteomes" id="UP000032352"/>
    </source>
</evidence>
<accession>A0AAE9Z835</accession>
<dbReference type="PANTHER" id="PTHR47504">
    <property type="entry name" value="RIGHT ORIGIN-BINDING PROTEIN"/>
    <property type="match status" value="1"/>
</dbReference>
<dbReference type="GO" id="GO:0003700">
    <property type="term" value="F:DNA-binding transcription factor activity"/>
    <property type="evidence" value="ECO:0007669"/>
    <property type="project" value="InterPro"/>
</dbReference>
<evidence type="ECO:0000313" key="5">
    <source>
        <dbReference type="EMBL" id="WDE08500.1"/>
    </source>
</evidence>
<dbReference type="InterPro" id="IPR029442">
    <property type="entry name" value="GyrI-like"/>
</dbReference>
<dbReference type="SUPFAM" id="SSF55136">
    <property type="entry name" value="Probable bacterial effector-binding domain"/>
    <property type="match status" value="1"/>
</dbReference>
<keyword evidence="1" id="KW-0805">Transcription regulation</keyword>
<dbReference type="RefSeq" id="WP_044839088.1">
    <property type="nucleotide sequence ID" value="NZ_CP059734.1"/>
</dbReference>
<dbReference type="InterPro" id="IPR050959">
    <property type="entry name" value="MarA-like"/>
</dbReference>
<keyword evidence="6" id="KW-1185">Reference proteome</keyword>
<dbReference type="GO" id="GO:0043565">
    <property type="term" value="F:sequence-specific DNA binding"/>
    <property type="evidence" value="ECO:0007669"/>
    <property type="project" value="InterPro"/>
</dbReference>
<dbReference type="SUPFAM" id="SSF46689">
    <property type="entry name" value="Homeodomain-like"/>
    <property type="match status" value="2"/>
</dbReference>
<name>A0AAE9Z835_9GAMM</name>
<dbReference type="PROSITE" id="PS01124">
    <property type="entry name" value="HTH_ARAC_FAMILY_2"/>
    <property type="match status" value="1"/>
</dbReference>
<evidence type="ECO:0000256" key="3">
    <source>
        <dbReference type="ARBA" id="ARBA00023163"/>
    </source>
</evidence>
<dbReference type="InterPro" id="IPR018060">
    <property type="entry name" value="HTH_AraC"/>
</dbReference>